<reference evidence="2" key="1">
    <citation type="submission" date="2009-10" db="EMBL/GenBank/DDBJ databases">
        <title>Complete sequence of Bacillus selenitireducens MLS10.</title>
        <authorList>
            <consortium name="US DOE Joint Genome Institute"/>
            <person name="Lucas S."/>
            <person name="Copeland A."/>
            <person name="Lapidus A."/>
            <person name="Glavina del Rio T."/>
            <person name="Dalin E."/>
            <person name="Tice H."/>
            <person name="Bruce D."/>
            <person name="Goodwin L."/>
            <person name="Pitluck S."/>
            <person name="Sims D."/>
            <person name="Brettin T."/>
            <person name="Detter J.C."/>
            <person name="Han C."/>
            <person name="Larimer F."/>
            <person name="Land M."/>
            <person name="Hauser L."/>
            <person name="Kyrpides N."/>
            <person name="Ovchinnikova G."/>
            <person name="Stolz J."/>
        </authorList>
    </citation>
    <scope>NUCLEOTIDE SEQUENCE [LARGE SCALE GENOMIC DNA]</scope>
    <source>
        <strain evidence="2">MLS10</strain>
    </source>
</reference>
<dbReference type="STRING" id="439292.Bsel_2429"/>
<dbReference type="OrthoDB" id="2051287at2"/>
<dbReference type="KEGG" id="bse:Bsel_2429"/>
<protein>
    <submittedName>
        <fullName evidence="2">Phosphotransferase system, phosphocarrier protein HPr</fullName>
    </submittedName>
</protein>
<gene>
    <name evidence="2" type="ordered locus">Bsel_2429</name>
</gene>
<keyword evidence="3" id="KW-1185">Reference proteome</keyword>
<accession>D6XWV5</accession>
<evidence type="ECO:0000313" key="3">
    <source>
        <dbReference type="Proteomes" id="UP000000271"/>
    </source>
</evidence>
<dbReference type="EMBL" id="CP001791">
    <property type="protein sequence ID" value="ADH99931.1"/>
    <property type="molecule type" value="Genomic_DNA"/>
</dbReference>
<dbReference type="Proteomes" id="UP000000271">
    <property type="component" value="Chromosome"/>
</dbReference>
<proteinExistence type="predicted"/>
<organism evidence="2 3">
    <name type="scientific">Bacillus selenitireducens (strain ATCC 700615 / DSM 15326 / MLS10)</name>
    <dbReference type="NCBI Taxonomy" id="439292"/>
    <lineage>
        <taxon>Bacteria</taxon>
        <taxon>Bacillati</taxon>
        <taxon>Bacillota</taxon>
        <taxon>Bacilli</taxon>
        <taxon>Bacillales</taxon>
        <taxon>Bacillaceae</taxon>
        <taxon>Salisediminibacterium</taxon>
    </lineage>
</organism>
<dbReference type="HOGENOM" id="CLU_2582292_0_0_9"/>
<dbReference type="Gene3D" id="3.30.1340.10">
    <property type="entry name" value="HPr-like"/>
    <property type="match status" value="1"/>
</dbReference>
<dbReference type="SUPFAM" id="SSF55594">
    <property type="entry name" value="HPr-like"/>
    <property type="match status" value="1"/>
</dbReference>
<sequence>MKLTAARPLFGETASLFVNEAAKYEERILVKKEHWVVDGKSLLGLLALALQPGDEVELEAEGKDVNPQFVETLKKEGLFK</sequence>
<dbReference type="InterPro" id="IPR035895">
    <property type="entry name" value="HPr-like_sf"/>
</dbReference>
<dbReference type="AlphaFoldDB" id="D6XWV5"/>
<dbReference type="RefSeq" id="WP_013173353.1">
    <property type="nucleotide sequence ID" value="NC_014219.1"/>
</dbReference>
<feature type="domain" description="HPr" evidence="1">
    <location>
        <begin position="1"/>
        <end position="80"/>
    </location>
</feature>
<name>D6XWV5_BACIE</name>
<evidence type="ECO:0000313" key="2">
    <source>
        <dbReference type="EMBL" id="ADH99931.1"/>
    </source>
</evidence>
<evidence type="ECO:0000259" key="1">
    <source>
        <dbReference type="PROSITE" id="PS51350"/>
    </source>
</evidence>
<dbReference type="InterPro" id="IPR000032">
    <property type="entry name" value="HPr-like"/>
</dbReference>
<dbReference type="PRINTS" id="PR00107">
    <property type="entry name" value="PHOSPHOCPHPR"/>
</dbReference>
<dbReference type="Pfam" id="PF00381">
    <property type="entry name" value="PTS-HPr"/>
    <property type="match status" value="1"/>
</dbReference>
<dbReference type="GO" id="GO:0016740">
    <property type="term" value="F:transferase activity"/>
    <property type="evidence" value="ECO:0007669"/>
    <property type="project" value="UniProtKB-KW"/>
</dbReference>
<dbReference type="PROSITE" id="PS51350">
    <property type="entry name" value="PTS_HPR_DOM"/>
    <property type="match status" value="1"/>
</dbReference>